<dbReference type="Ensembl" id="ENSCAFT00030021954.1">
    <property type="protein sequence ID" value="ENSCAFP00030019148.1"/>
    <property type="gene ID" value="ENSCAFG00030011862.1"/>
</dbReference>
<dbReference type="Proteomes" id="UP000694429">
    <property type="component" value="Chromosome 19"/>
</dbReference>
<evidence type="ECO:0000313" key="3">
    <source>
        <dbReference type="Proteomes" id="UP000694429"/>
    </source>
</evidence>
<protein>
    <submittedName>
        <fullName evidence="2">Uncharacterized protein</fullName>
    </submittedName>
</protein>
<feature type="compositionally biased region" description="Low complexity" evidence="1">
    <location>
        <begin position="289"/>
        <end position="300"/>
    </location>
</feature>
<reference evidence="2" key="2">
    <citation type="submission" date="2025-08" db="UniProtKB">
        <authorList>
            <consortium name="Ensembl"/>
        </authorList>
    </citation>
    <scope>IDENTIFICATION</scope>
</reference>
<organism evidence="2 3">
    <name type="scientific">Canis lupus familiaris</name>
    <name type="common">Dog</name>
    <name type="synonym">Canis familiaris</name>
    <dbReference type="NCBI Taxonomy" id="9615"/>
    <lineage>
        <taxon>Eukaryota</taxon>
        <taxon>Metazoa</taxon>
        <taxon>Chordata</taxon>
        <taxon>Craniata</taxon>
        <taxon>Vertebrata</taxon>
        <taxon>Euteleostomi</taxon>
        <taxon>Mammalia</taxon>
        <taxon>Eutheria</taxon>
        <taxon>Laurasiatheria</taxon>
        <taxon>Carnivora</taxon>
        <taxon>Caniformia</taxon>
        <taxon>Canidae</taxon>
        <taxon>Canis</taxon>
    </lineage>
</organism>
<evidence type="ECO:0000256" key="1">
    <source>
        <dbReference type="SAM" id="MobiDB-lite"/>
    </source>
</evidence>
<feature type="compositionally biased region" description="Gly residues" evidence="1">
    <location>
        <begin position="246"/>
        <end position="268"/>
    </location>
</feature>
<accession>A0A8C0N6M0</accession>
<sequence>MLHRGQAGRPLVLGDHGQAVLGPLLPVQRGVGQDQIVVLVSLLKLKVLPHHDELRVLGPIRPGPHLDGEEVVGGERVGVQGVVAHVRVRGAVQRDARPHGRALRDLDGDDGPRELRGVVVDVQHLHLDVEQLQVLGGERDHVELDAAVEVPRAQLLAVDGRAHADLARVLVHPQQRRAAPLHGPEAHGRAGQPPQRLGRVLRQPRDHRAHPLLLVDAVPEVAAQDGAAQRRGEQGAQQPAAHGRRGGAWPGGRGGTRGAAGGRGGTAGGARRARLPLSSRPRRLPHAPRPGSRPRAAYAPRLPPGRRGPRV</sequence>
<proteinExistence type="predicted"/>
<evidence type="ECO:0000313" key="2">
    <source>
        <dbReference type="Ensembl" id="ENSCAFP00030019148.1"/>
    </source>
</evidence>
<reference evidence="2" key="1">
    <citation type="submission" date="2019-03" db="EMBL/GenBank/DDBJ databases">
        <authorList>
            <person name="Warren W.C."/>
            <person name="Johnson G.S."/>
        </authorList>
    </citation>
    <scope>NUCLEOTIDE SEQUENCE [LARGE SCALE GENOMIC DNA]</scope>
    <source>
        <strain evidence="2">Basenji</strain>
    </source>
</reference>
<feature type="region of interest" description="Disordered" evidence="1">
    <location>
        <begin position="225"/>
        <end position="311"/>
    </location>
</feature>
<feature type="region of interest" description="Disordered" evidence="1">
    <location>
        <begin position="175"/>
        <end position="196"/>
    </location>
</feature>
<name>A0A8C0N6M0_CANLF</name>
<dbReference type="AlphaFoldDB" id="A0A8C0N6M0"/>